<evidence type="ECO:0000313" key="2">
    <source>
        <dbReference type="Proteomes" id="UP000248614"/>
    </source>
</evidence>
<proteinExistence type="predicted"/>
<dbReference type="InterPro" id="IPR025961">
    <property type="entry name" value="Metal_resist"/>
</dbReference>
<comment type="caution">
    <text evidence="1">The sequence shown here is derived from an EMBL/GenBank/DDBJ whole genome shotgun (WGS) entry which is preliminary data.</text>
</comment>
<protein>
    <submittedName>
        <fullName evidence="1">Heavy metal resistance protein</fullName>
    </submittedName>
</protein>
<dbReference type="Proteomes" id="UP000248614">
    <property type="component" value="Unassembled WGS sequence"/>
</dbReference>
<reference evidence="1 2" key="1">
    <citation type="submission" date="2017-08" db="EMBL/GenBank/DDBJ databases">
        <title>Infants hospitalized years apart are colonized by the same room-sourced microbial strains.</title>
        <authorList>
            <person name="Brooks B."/>
            <person name="Olm M.R."/>
            <person name="Firek B.A."/>
            <person name="Baker R."/>
            <person name="Thomas B.C."/>
            <person name="Morowitz M.J."/>
            <person name="Banfield J.F."/>
        </authorList>
    </citation>
    <scope>NUCLEOTIDE SEQUENCE [LARGE SCALE GENOMIC DNA]</scope>
    <source>
        <strain evidence="1">S2_018_000_R3_110</strain>
    </source>
</reference>
<dbReference type="AlphaFoldDB" id="A0A2W4Z2C0"/>
<name>A0A2W4Z2C0_9SPHN</name>
<dbReference type="Pfam" id="PF13801">
    <property type="entry name" value="Metal_resist"/>
    <property type="match status" value="1"/>
</dbReference>
<gene>
    <name evidence="1" type="ORF">DI632_10665</name>
</gene>
<dbReference type="EMBL" id="QFNF01000027">
    <property type="protein sequence ID" value="PZO76244.1"/>
    <property type="molecule type" value="Genomic_DNA"/>
</dbReference>
<organism evidence="1 2">
    <name type="scientific">Sphingomonas hengshuiensis</name>
    <dbReference type="NCBI Taxonomy" id="1609977"/>
    <lineage>
        <taxon>Bacteria</taxon>
        <taxon>Pseudomonadati</taxon>
        <taxon>Pseudomonadota</taxon>
        <taxon>Alphaproteobacteria</taxon>
        <taxon>Sphingomonadales</taxon>
        <taxon>Sphingomonadaceae</taxon>
        <taxon>Sphingomonas</taxon>
    </lineage>
</organism>
<sequence length="145" mass="16019">MTVRRLLLTALVVFLAAIAGVFVGRHLFPADAPPSGELHALLHDQIDLDPEQDRQLHALEQVFAGRRQAMEAAMRAENVRLARAIGAEHRIGPQVTSAIDASHRTMGELQKETLAHVFAMRRLLRPDQAARFDAAIMKALTEDAK</sequence>
<accession>A0A2W4Z2C0</accession>
<dbReference type="Gene3D" id="1.20.120.1490">
    <property type="match status" value="1"/>
</dbReference>
<evidence type="ECO:0000313" key="1">
    <source>
        <dbReference type="EMBL" id="PZO76244.1"/>
    </source>
</evidence>